<feature type="non-terminal residue" evidence="3">
    <location>
        <position position="1"/>
    </location>
</feature>
<feature type="signal peptide" evidence="2">
    <location>
        <begin position="1"/>
        <end position="30"/>
    </location>
</feature>
<evidence type="ECO:0000256" key="2">
    <source>
        <dbReference type="SAM" id="SignalP"/>
    </source>
</evidence>
<comment type="caution">
    <text evidence="3">The sequence shown here is derived from an EMBL/GenBank/DDBJ whole genome shotgun (WGS) entry which is preliminary data.</text>
</comment>
<keyword evidence="2" id="KW-0732">Signal</keyword>
<protein>
    <submittedName>
        <fullName evidence="3">Uncharacterized protein</fullName>
    </submittedName>
</protein>
<organism evidence="3 4">
    <name type="scientific">Thalassiosira oceanica</name>
    <name type="common">Marine diatom</name>
    <dbReference type="NCBI Taxonomy" id="159749"/>
    <lineage>
        <taxon>Eukaryota</taxon>
        <taxon>Sar</taxon>
        <taxon>Stramenopiles</taxon>
        <taxon>Ochrophyta</taxon>
        <taxon>Bacillariophyta</taxon>
        <taxon>Coscinodiscophyceae</taxon>
        <taxon>Thalassiosirophycidae</taxon>
        <taxon>Thalassiosirales</taxon>
        <taxon>Thalassiosiraceae</taxon>
        <taxon>Thalassiosira</taxon>
    </lineage>
</organism>
<dbReference type="AlphaFoldDB" id="K0R790"/>
<keyword evidence="4" id="KW-1185">Reference proteome</keyword>
<feature type="compositionally biased region" description="Basic and acidic residues" evidence="1">
    <location>
        <begin position="266"/>
        <end position="282"/>
    </location>
</feature>
<feature type="chain" id="PRO_5003836062" evidence="2">
    <location>
        <begin position="31"/>
        <end position="301"/>
    </location>
</feature>
<dbReference type="SUPFAM" id="SSF52047">
    <property type="entry name" value="RNI-like"/>
    <property type="match status" value="1"/>
</dbReference>
<dbReference type="Gene3D" id="3.80.10.10">
    <property type="entry name" value="Ribonuclease Inhibitor"/>
    <property type="match status" value="1"/>
</dbReference>
<dbReference type="EMBL" id="AGNL01045499">
    <property type="protein sequence ID" value="EJK48730.1"/>
    <property type="molecule type" value="Genomic_DNA"/>
</dbReference>
<reference evidence="3 4" key="1">
    <citation type="journal article" date="2012" name="Genome Biol.">
        <title>Genome and low-iron response of an oceanic diatom adapted to chronic iron limitation.</title>
        <authorList>
            <person name="Lommer M."/>
            <person name="Specht M."/>
            <person name="Roy A.S."/>
            <person name="Kraemer L."/>
            <person name="Andreson R."/>
            <person name="Gutowska M.A."/>
            <person name="Wolf J."/>
            <person name="Bergner S.V."/>
            <person name="Schilhabel M.B."/>
            <person name="Klostermeier U.C."/>
            <person name="Beiko R.G."/>
            <person name="Rosenstiel P."/>
            <person name="Hippler M."/>
            <person name="Laroche J."/>
        </authorList>
    </citation>
    <scope>NUCLEOTIDE SEQUENCE [LARGE SCALE GENOMIC DNA]</scope>
    <source>
        <strain evidence="3 4">CCMP1005</strain>
    </source>
</reference>
<feature type="region of interest" description="Disordered" evidence="1">
    <location>
        <begin position="244"/>
        <end position="301"/>
    </location>
</feature>
<evidence type="ECO:0000313" key="4">
    <source>
        <dbReference type="Proteomes" id="UP000266841"/>
    </source>
</evidence>
<name>K0R790_THAOC</name>
<evidence type="ECO:0000313" key="3">
    <source>
        <dbReference type="EMBL" id="EJK48730.1"/>
    </source>
</evidence>
<feature type="compositionally biased region" description="Acidic residues" evidence="1">
    <location>
        <begin position="283"/>
        <end position="301"/>
    </location>
</feature>
<evidence type="ECO:0000256" key="1">
    <source>
        <dbReference type="SAM" id="MobiDB-lite"/>
    </source>
</evidence>
<sequence length="301" mass="33191">STPARRGSMMKSGVVLALFYALLLTNYATGASSPKLVILWPEDIEEENLDRTFEKIQGASSIHLQGNFDKGTNSSALQHALSSVPDLRHLTIDPFHDLGNGERAQHVTHTRTLVRSLPKPNKLESLKVSGLHVHDQLDVMTLSKAISSCESLRTLHIDPLNVGYRDVQSMDPFFGALAELEGLTDVHFGLFTFGNEEFADALASEGLRRLREAENLPTIRLNTASGNRILTTASEAARRAAILAASRDKRRSGSSQPKEVPAGSKVEQRLADVTVEDRNRIEEDYECGDDDDESDDERDEL</sequence>
<dbReference type="InterPro" id="IPR032675">
    <property type="entry name" value="LRR_dom_sf"/>
</dbReference>
<proteinExistence type="predicted"/>
<gene>
    <name evidence="3" type="ORF">THAOC_32447</name>
</gene>
<accession>K0R790</accession>
<dbReference type="Proteomes" id="UP000266841">
    <property type="component" value="Unassembled WGS sequence"/>
</dbReference>